<feature type="region of interest" description="Disordered" evidence="1">
    <location>
        <begin position="1"/>
        <end position="21"/>
    </location>
</feature>
<sequence>MPKSLTTSENNILRPEDFDPPLKRKKPSVPYYWSVGEIATEVGVTPRRIQYEIKGNPRLKDKSPRLKAYKIGAVLLVPDADALEFIWNYRQRKKKS</sequence>
<proteinExistence type="predicted"/>
<evidence type="ECO:0000256" key="1">
    <source>
        <dbReference type="SAM" id="MobiDB-lite"/>
    </source>
</evidence>
<evidence type="ECO:0008006" key="4">
    <source>
        <dbReference type="Google" id="ProtNLM"/>
    </source>
</evidence>
<feature type="compositionally biased region" description="Polar residues" evidence="1">
    <location>
        <begin position="1"/>
        <end position="11"/>
    </location>
</feature>
<reference evidence="2 3" key="1">
    <citation type="submission" date="2013-01" db="EMBL/GenBank/DDBJ databases">
        <authorList>
            <person name="Bench S."/>
        </authorList>
    </citation>
    <scope>NUCLEOTIDE SEQUENCE [LARGE SCALE GENOMIC DNA]</scope>
    <source>
        <strain evidence="2 3">WH 0005</strain>
    </source>
</reference>
<name>T2IT35_CROWT</name>
<reference evidence="2 3" key="2">
    <citation type="submission" date="2013-09" db="EMBL/GenBank/DDBJ databases">
        <title>Whole genome comparison of six Crocosphaera watsonii strains with differing phenotypes.</title>
        <authorList>
            <person name="Bench S.R."/>
            <person name="Heller P."/>
            <person name="Frank I."/>
            <person name="Arciniega M."/>
            <person name="Shilova I.N."/>
            <person name="Zehr J.P."/>
        </authorList>
    </citation>
    <scope>NUCLEOTIDE SEQUENCE [LARGE SCALE GENOMIC DNA]</scope>
    <source>
        <strain evidence="2 3">WH 0005</strain>
    </source>
</reference>
<protein>
    <recommendedName>
        <fullName evidence="4">DNA-binding protein</fullName>
    </recommendedName>
</protein>
<accession>T2IT35</accession>
<comment type="caution">
    <text evidence="2">The sequence shown here is derived from an EMBL/GenBank/DDBJ whole genome shotgun (WGS) entry which is preliminary data.</text>
</comment>
<evidence type="ECO:0000313" key="2">
    <source>
        <dbReference type="EMBL" id="CCQ56104.1"/>
    </source>
</evidence>
<gene>
    <name evidence="2" type="ORF">CWATWH0005_5680</name>
</gene>
<dbReference type="AlphaFoldDB" id="T2IT35"/>
<evidence type="ECO:0000313" key="3">
    <source>
        <dbReference type="Proteomes" id="UP000017981"/>
    </source>
</evidence>
<organism evidence="2 3">
    <name type="scientific">Crocosphaera watsonii WH 0005</name>
    <dbReference type="NCBI Taxonomy" id="423472"/>
    <lineage>
        <taxon>Bacteria</taxon>
        <taxon>Bacillati</taxon>
        <taxon>Cyanobacteriota</taxon>
        <taxon>Cyanophyceae</taxon>
        <taxon>Oscillatoriophycideae</taxon>
        <taxon>Chroococcales</taxon>
        <taxon>Aphanothecaceae</taxon>
        <taxon>Crocosphaera</taxon>
    </lineage>
</organism>
<dbReference type="Proteomes" id="UP000017981">
    <property type="component" value="Unassembled WGS sequence"/>
</dbReference>
<dbReference type="RefSeq" id="WP_021833057.1">
    <property type="nucleotide sequence ID" value="NZ_CAQL01000551.1"/>
</dbReference>
<dbReference type="EMBL" id="CAQL01000551">
    <property type="protein sequence ID" value="CCQ56104.1"/>
    <property type="molecule type" value="Genomic_DNA"/>
</dbReference>